<evidence type="ECO:0000313" key="2">
    <source>
        <dbReference type="EMBL" id="WLH01149.1"/>
    </source>
</evidence>
<gene>
    <name evidence="2" type="ORF">PSH92_28070</name>
</gene>
<dbReference type="EMBL" id="CP117451">
    <property type="protein sequence ID" value="WLH01149.1"/>
    <property type="molecule type" value="Genomic_DNA"/>
</dbReference>
<dbReference type="InterPro" id="IPR013431">
    <property type="entry name" value="Delta_60_rpt"/>
</dbReference>
<evidence type="ECO:0008006" key="4">
    <source>
        <dbReference type="Google" id="ProtNLM"/>
    </source>
</evidence>
<dbReference type="RefSeq" id="WP_305468833.1">
    <property type="nucleotide sequence ID" value="NZ_CP117451.1"/>
</dbReference>
<evidence type="ECO:0000256" key="1">
    <source>
        <dbReference type="SAM" id="MobiDB-lite"/>
    </source>
</evidence>
<feature type="compositionally biased region" description="Polar residues" evidence="1">
    <location>
        <begin position="171"/>
        <end position="183"/>
    </location>
</feature>
<dbReference type="Gene3D" id="2.80.10.50">
    <property type="match status" value="3"/>
</dbReference>
<name>A0ABY9FEE7_9PSED</name>
<dbReference type="Proteomes" id="UP001224838">
    <property type="component" value="Chromosome"/>
</dbReference>
<evidence type="ECO:0000313" key="3">
    <source>
        <dbReference type="Proteomes" id="UP001224838"/>
    </source>
</evidence>
<proteinExistence type="predicted"/>
<organism evidence="2 3">
    <name type="scientific">Pseudomonas beijingensis</name>
    <dbReference type="NCBI Taxonomy" id="2954101"/>
    <lineage>
        <taxon>Bacteria</taxon>
        <taxon>Pseudomonadati</taxon>
        <taxon>Pseudomonadota</taxon>
        <taxon>Gammaproteobacteria</taxon>
        <taxon>Pseudomonadales</taxon>
        <taxon>Pseudomonadaceae</taxon>
        <taxon>Pseudomonas</taxon>
    </lineage>
</organism>
<protein>
    <recommendedName>
        <fullName evidence="4">Delta-60 repeat domain-containing protein</fullName>
    </recommendedName>
</protein>
<dbReference type="NCBIfam" id="TIGR02608">
    <property type="entry name" value="delta_60_rpt"/>
    <property type="match status" value="5"/>
</dbReference>
<keyword evidence="3" id="KW-1185">Reference proteome</keyword>
<accession>A0ABY9FEE7</accession>
<sequence>MAYASSAVQAGTLDPTFAEGGVLTLPTRELGGYRTLAMLPLAENKLLITVLLPEKPGAFGLSKVNEDGSIDREFGGAGTGVVEFSKENTYVDEIVDICGLSDGGWLVMGGYASFGDSGIYVVRFLEDGRLNTLFGEDGVRWLPFRLEPKSGGMEDGPLTFSWRDREPSAQAPRSSGNNGSSAVEQPDGKIILRNVVNSGSDDLSHWVVLRLNPDGSTDETFNETGSVVIEFPGVPRVATSVKGVALQSDGKVLVFGDFFQNTLASSIYVARLDATGRFDTSFNGGVGVVTVPNLHYANANAMALRESDDAIVVAGDCWPNPDQGFDRHGLMFVLSRDGFFDFAFNSGQPLFSKLVDKGHDWYRCAWQADGSIVVAGTTGRGGVETGVLALTARLRSDGSLDPTFNGSGFVRFNEEGYEATVEDMGLMPDGRIVVGGFTRRPGAVYWGRTFGSWFIRYLA</sequence>
<feature type="region of interest" description="Disordered" evidence="1">
    <location>
        <begin position="155"/>
        <end position="184"/>
    </location>
</feature>
<reference evidence="2 3" key="1">
    <citation type="submission" date="2023-02" db="EMBL/GenBank/DDBJ databases">
        <title>Evolution of Hrp T3SS in non-pathogenic Pseudomonas fluorescens.</title>
        <authorList>
            <person name="Liao K."/>
            <person name="Wei H."/>
            <person name="Gu Y."/>
        </authorList>
    </citation>
    <scope>NUCLEOTIDE SEQUENCE [LARGE SCALE GENOMIC DNA]</scope>
    <source>
        <strain evidence="2 3">FP2034</strain>
    </source>
</reference>
<dbReference type="Pfam" id="PF17164">
    <property type="entry name" value="DUF5122"/>
    <property type="match status" value="3"/>
</dbReference>